<dbReference type="EMBL" id="JRFU01000023">
    <property type="protein sequence ID" value="PWE87671.1"/>
    <property type="molecule type" value="Genomic_DNA"/>
</dbReference>
<gene>
    <name evidence="2" type="ORF">LG34_02645</name>
</gene>
<keyword evidence="3" id="KW-1185">Reference proteome</keyword>
<comment type="caution">
    <text evidence="2">The sequence shown here is derived from an EMBL/GenBank/DDBJ whole genome shotgun (WGS) entry which is preliminary data.</text>
</comment>
<protein>
    <recommendedName>
        <fullName evidence="1">Schlafen AlbA-2 domain-containing protein</fullName>
    </recommendedName>
</protein>
<evidence type="ECO:0000313" key="2">
    <source>
        <dbReference type="EMBL" id="PWE87671.1"/>
    </source>
</evidence>
<dbReference type="Gene3D" id="3.30.950.30">
    <property type="entry name" value="Schlafen, AAA domain"/>
    <property type="match status" value="1"/>
</dbReference>
<dbReference type="Pfam" id="PF04326">
    <property type="entry name" value="SLFN_AlbA_2"/>
    <property type="match status" value="1"/>
</dbReference>
<dbReference type="InterPro" id="IPR038461">
    <property type="entry name" value="Schlafen_AlbA_2_dom_sf"/>
</dbReference>
<organism evidence="2 3">
    <name type="scientific">Eubacterium ramulus</name>
    <dbReference type="NCBI Taxonomy" id="39490"/>
    <lineage>
        <taxon>Bacteria</taxon>
        <taxon>Bacillati</taxon>
        <taxon>Bacillota</taxon>
        <taxon>Clostridia</taxon>
        <taxon>Eubacteriales</taxon>
        <taxon>Eubacteriaceae</taxon>
        <taxon>Eubacterium</taxon>
    </lineage>
</organism>
<reference evidence="2 3" key="1">
    <citation type="submission" date="2014-09" db="EMBL/GenBank/DDBJ databases">
        <title>Butyrate-producing bacteria isolated from human gut.</title>
        <authorList>
            <person name="Zhang Q."/>
            <person name="Zhao L."/>
        </authorList>
    </citation>
    <scope>NUCLEOTIDE SEQUENCE [LARGE SCALE GENOMIC DNA]</scope>
    <source>
        <strain evidence="2 3">21</strain>
    </source>
</reference>
<evidence type="ECO:0000313" key="3">
    <source>
        <dbReference type="Proteomes" id="UP000245288"/>
    </source>
</evidence>
<name>A0A2V1JWT6_EUBRA</name>
<dbReference type="AlphaFoldDB" id="A0A2V1JWT6"/>
<evidence type="ECO:0000259" key="1">
    <source>
        <dbReference type="Pfam" id="PF04326"/>
    </source>
</evidence>
<feature type="domain" description="Schlafen AlbA-2" evidence="1">
    <location>
        <begin position="9"/>
        <end position="58"/>
    </location>
</feature>
<proteinExistence type="predicted"/>
<dbReference type="Proteomes" id="UP000245288">
    <property type="component" value="Unassembled WGS sequence"/>
</dbReference>
<sequence length="113" mass="12817">MNIRELIGESTEYDKKLEVEIKKPKSWCKSVSAFANTLGEKLIFGIADEGQMYSPGGMPDGSVIQEDPYITQKRMVELLGLSRRTVQRLTETMITDYVISRVGSKRTGQWEIL</sequence>
<dbReference type="RefSeq" id="WP_207657014.1">
    <property type="nucleotide sequence ID" value="NZ_JBGLFH010000006.1"/>
</dbReference>
<accession>A0A2V1JWT6</accession>
<dbReference type="InterPro" id="IPR007421">
    <property type="entry name" value="Schlafen_AlbA_2_dom"/>
</dbReference>